<sequence>MLLKRHYEPDALAEWLAARDADVEPKIAGIVKSTGMTEDAARKLLNNQYSDANDLPEIAYIEVKHCGDAQNLNQGWVEKGIAEGWLAIADGKISIRTDDEPLVFVIRRGPGHYSCFDGSKLNGQDEAKAHVAQQDGESPDPQHPAGYVKQAYYQCVRENADG</sequence>
<feature type="region of interest" description="Disordered" evidence="1">
    <location>
        <begin position="125"/>
        <end position="146"/>
    </location>
</feature>
<evidence type="ECO:0000256" key="1">
    <source>
        <dbReference type="SAM" id="MobiDB-lite"/>
    </source>
</evidence>
<evidence type="ECO:0000313" key="2">
    <source>
        <dbReference type="EMBL" id="KKK65357.1"/>
    </source>
</evidence>
<dbReference type="EMBL" id="LAZR01060596">
    <property type="protein sequence ID" value="KKK65357.1"/>
    <property type="molecule type" value="Genomic_DNA"/>
</dbReference>
<gene>
    <name evidence="2" type="ORF">LCGC14_2974940</name>
</gene>
<organism evidence="2">
    <name type="scientific">marine sediment metagenome</name>
    <dbReference type="NCBI Taxonomy" id="412755"/>
    <lineage>
        <taxon>unclassified sequences</taxon>
        <taxon>metagenomes</taxon>
        <taxon>ecological metagenomes</taxon>
    </lineage>
</organism>
<protein>
    <submittedName>
        <fullName evidence="2">Uncharacterized protein</fullName>
    </submittedName>
</protein>
<dbReference type="AlphaFoldDB" id="A0A0F8X8D0"/>
<reference evidence="2" key="1">
    <citation type="journal article" date="2015" name="Nature">
        <title>Complex archaea that bridge the gap between prokaryotes and eukaryotes.</title>
        <authorList>
            <person name="Spang A."/>
            <person name="Saw J.H."/>
            <person name="Jorgensen S.L."/>
            <person name="Zaremba-Niedzwiedzka K."/>
            <person name="Martijn J."/>
            <person name="Lind A.E."/>
            <person name="van Eijk R."/>
            <person name="Schleper C."/>
            <person name="Guy L."/>
            <person name="Ettema T.J."/>
        </authorList>
    </citation>
    <scope>NUCLEOTIDE SEQUENCE</scope>
</reference>
<accession>A0A0F8X8D0</accession>
<comment type="caution">
    <text evidence="2">The sequence shown here is derived from an EMBL/GenBank/DDBJ whole genome shotgun (WGS) entry which is preliminary data.</text>
</comment>
<name>A0A0F8X8D0_9ZZZZ</name>
<proteinExistence type="predicted"/>